<dbReference type="Gene3D" id="3.20.20.10">
    <property type="entry name" value="Alanine racemase"/>
    <property type="match status" value="1"/>
</dbReference>
<dbReference type="STRING" id="35752.SAMN05421541_116197"/>
<dbReference type="InterPro" id="IPR022644">
    <property type="entry name" value="De-COase2_N"/>
</dbReference>
<dbReference type="GO" id="GO:0008836">
    <property type="term" value="F:diaminopimelate decarboxylase activity"/>
    <property type="evidence" value="ECO:0007669"/>
    <property type="project" value="TreeGrafter"/>
</dbReference>
<dbReference type="PANTHER" id="PTHR43727:SF2">
    <property type="entry name" value="GROUP IV DECARBOXYLASE"/>
    <property type="match status" value="1"/>
</dbReference>
<feature type="active site" description="Proton donor" evidence="4">
    <location>
        <position position="410"/>
    </location>
</feature>
<dbReference type="PRINTS" id="PR01179">
    <property type="entry name" value="ODADCRBXLASE"/>
</dbReference>
<dbReference type="GO" id="GO:0009089">
    <property type="term" value="P:lysine biosynthetic process via diaminopimelate"/>
    <property type="evidence" value="ECO:0007669"/>
    <property type="project" value="TreeGrafter"/>
</dbReference>
<keyword evidence="2" id="KW-0210">Decarboxylase</keyword>
<accession>A0A1I2KJU0</accession>
<dbReference type="PROSITE" id="PS00878">
    <property type="entry name" value="ODR_DC_2_1"/>
    <property type="match status" value="1"/>
</dbReference>
<dbReference type="AlphaFoldDB" id="A0A1I2KJU0"/>
<dbReference type="PANTHER" id="PTHR43727">
    <property type="entry name" value="DIAMINOPIMELATE DECARBOXYLASE"/>
    <property type="match status" value="1"/>
</dbReference>
<comment type="cofactor">
    <cofactor evidence="1 4">
        <name>pyridoxal 5'-phosphate</name>
        <dbReference type="ChEBI" id="CHEBI:597326"/>
    </cofactor>
</comment>
<dbReference type="InterPro" id="IPR029066">
    <property type="entry name" value="PLP-binding_barrel"/>
</dbReference>
<gene>
    <name evidence="6" type="ORF">SAMN05421541_116197</name>
</gene>
<dbReference type="EMBL" id="FONV01000016">
    <property type="protein sequence ID" value="SFF65527.1"/>
    <property type="molecule type" value="Genomic_DNA"/>
</dbReference>
<keyword evidence="3 4" id="KW-0663">Pyridoxal phosphate</keyword>
<feature type="modified residue" description="N6-(pyridoxal phosphate)lysine" evidence="4">
    <location>
        <position position="66"/>
    </location>
</feature>
<dbReference type="SUPFAM" id="SSF51419">
    <property type="entry name" value="PLP-binding barrel"/>
    <property type="match status" value="1"/>
</dbReference>
<dbReference type="SUPFAM" id="SSF50621">
    <property type="entry name" value="Alanine racemase C-terminal domain-like"/>
    <property type="match status" value="1"/>
</dbReference>
<feature type="domain" description="Orn/DAP/Arg decarboxylase 2 N-terminal" evidence="5">
    <location>
        <begin position="52"/>
        <end position="252"/>
    </location>
</feature>
<reference evidence="6 7" key="1">
    <citation type="submission" date="2016-10" db="EMBL/GenBank/DDBJ databases">
        <authorList>
            <person name="de Groot N.N."/>
        </authorList>
    </citation>
    <scope>NUCLEOTIDE SEQUENCE [LARGE SCALE GENOMIC DNA]</scope>
    <source>
        <strain evidence="6 7">DSM 43019</strain>
    </source>
</reference>
<keyword evidence="7" id="KW-1185">Reference proteome</keyword>
<evidence type="ECO:0000256" key="4">
    <source>
        <dbReference type="PIRSR" id="PIRSR600183-50"/>
    </source>
</evidence>
<name>A0A1I2KJU0_9ACTN</name>
<dbReference type="InterPro" id="IPR022653">
    <property type="entry name" value="De-COase2_pyr-phos_BS"/>
</dbReference>
<evidence type="ECO:0000313" key="7">
    <source>
        <dbReference type="Proteomes" id="UP000199645"/>
    </source>
</evidence>
<evidence type="ECO:0000256" key="3">
    <source>
        <dbReference type="ARBA" id="ARBA00022898"/>
    </source>
</evidence>
<dbReference type="Pfam" id="PF02784">
    <property type="entry name" value="Orn_Arg_deC_N"/>
    <property type="match status" value="1"/>
</dbReference>
<sequence>MPFLQPRVDGELRSLLDDHAWLHRMVDALGSPVNLVLPGQAVENVRRFRASHRARHLGGHVFFAHKANRSRALIRRLAAEEAGIDVASLGELQSALAAGFAPERIMATGPKSREFLWLAARAAVLVNADSVEELTRLAGIVETHDLPRVRVMTRLSGFPSVGTTVLTRASRFGVPVTRLGPLWEALARHGDQLDFLGVAYHLDTVGLPEKVAALEGCLHAMDEAARHGLNPRAIDIGGGFGVSYLAEESQWEAWTTELTGAVLGNRPPLTWNGHGYGLRNEGGKVRGALSVYPAHRAVAGPAYLDRLLDTESMTLRRPFGTLLLESMFDLHIEPGRALLDQCGAVLTRVEEVRDDGHGETLVRVAGNSADIALEQHGVLMDPLLVARDRSAQPDPATASPVGVYLTGNLCLEADLITRRKVFLPGRPRPGDLLVFVNTAGYLMDFSAGNALMQPSARTVAAYRGHDGWQWCLDENYWPVTGREETA</sequence>
<dbReference type="InterPro" id="IPR000183">
    <property type="entry name" value="Orn/DAP/Arg_de-COase"/>
</dbReference>
<dbReference type="Proteomes" id="UP000199645">
    <property type="component" value="Unassembled WGS sequence"/>
</dbReference>
<evidence type="ECO:0000256" key="2">
    <source>
        <dbReference type="ARBA" id="ARBA00022793"/>
    </source>
</evidence>
<proteinExistence type="predicted"/>
<evidence type="ECO:0000256" key="1">
    <source>
        <dbReference type="ARBA" id="ARBA00001933"/>
    </source>
</evidence>
<protein>
    <submittedName>
        <fullName evidence="6">Diaminopimelate decarboxylase</fullName>
    </submittedName>
</protein>
<organism evidence="6 7">
    <name type="scientific">Actinoplanes philippinensis</name>
    <dbReference type="NCBI Taxonomy" id="35752"/>
    <lineage>
        <taxon>Bacteria</taxon>
        <taxon>Bacillati</taxon>
        <taxon>Actinomycetota</taxon>
        <taxon>Actinomycetes</taxon>
        <taxon>Micromonosporales</taxon>
        <taxon>Micromonosporaceae</taxon>
        <taxon>Actinoplanes</taxon>
    </lineage>
</organism>
<evidence type="ECO:0000259" key="5">
    <source>
        <dbReference type="Pfam" id="PF02784"/>
    </source>
</evidence>
<dbReference type="Gene3D" id="2.40.37.10">
    <property type="entry name" value="Lyase, Ornithine Decarboxylase, Chain A, domain 1"/>
    <property type="match status" value="1"/>
</dbReference>
<evidence type="ECO:0000313" key="6">
    <source>
        <dbReference type="EMBL" id="SFF65527.1"/>
    </source>
</evidence>
<dbReference type="InterPro" id="IPR009006">
    <property type="entry name" value="Ala_racemase/Decarboxylase_C"/>
</dbReference>
<keyword evidence="2" id="KW-0456">Lyase</keyword>